<dbReference type="GO" id="GO:0048731">
    <property type="term" value="P:system development"/>
    <property type="evidence" value="ECO:0007669"/>
    <property type="project" value="UniProtKB-ARBA"/>
</dbReference>
<dbReference type="GO" id="GO:0008270">
    <property type="term" value="F:zinc ion binding"/>
    <property type="evidence" value="ECO:0007669"/>
    <property type="project" value="InterPro"/>
</dbReference>
<evidence type="ECO:0000259" key="4">
    <source>
        <dbReference type="Pfam" id="PF17177"/>
    </source>
</evidence>
<gene>
    <name evidence="5" type="ORF">PBRA_008312</name>
</gene>
<dbReference type="Gene3D" id="1.25.40.10">
    <property type="entry name" value="Tetratricopeptide repeat domain"/>
    <property type="match status" value="6"/>
</dbReference>
<dbReference type="Pfam" id="PF17177">
    <property type="entry name" value="PPR_long"/>
    <property type="match status" value="1"/>
</dbReference>
<dbReference type="NCBIfam" id="TIGR00756">
    <property type="entry name" value="PPR"/>
    <property type="match status" value="2"/>
</dbReference>
<evidence type="ECO:0000313" key="5">
    <source>
        <dbReference type="EMBL" id="CEP01000.1"/>
    </source>
</evidence>
<dbReference type="OrthoDB" id="185373at2759"/>
<dbReference type="Proteomes" id="UP000039324">
    <property type="component" value="Unassembled WGS sequence"/>
</dbReference>
<accession>A0A0G4J089</accession>
<protein>
    <submittedName>
        <fullName evidence="5">Uncharacterized protein</fullName>
    </submittedName>
</protein>
<dbReference type="Pfam" id="PF13041">
    <property type="entry name" value="PPR_2"/>
    <property type="match status" value="2"/>
</dbReference>
<name>A0A0G4J089_PLABS</name>
<evidence type="ECO:0000313" key="6">
    <source>
        <dbReference type="Proteomes" id="UP000039324"/>
    </source>
</evidence>
<feature type="domain" description="DYW" evidence="3">
    <location>
        <begin position="1142"/>
        <end position="1235"/>
    </location>
</feature>
<dbReference type="InterPro" id="IPR033443">
    <property type="entry name" value="PROP1-like_PPR_dom"/>
</dbReference>
<dbReference type="Pfam" id="PF14432">
    <property type="entry name" value="DYW_deaminase"/>
    <property type="match status" value="1"/>
</dbReference>
<dbReference type="FunFam" id="1.25.40.10:FF:000158">
    <property type="entry name" value="pentatricopeptide repeat-containing protein At2g33680"/>
    <property type="match status" value="1"/>
</dbReference>
<organism evidence="5 6">
    <name type="scientific">Plasmodiophora brassicae</name>
    <name type="common">Clubroot disease agent</name>
    <dbReference type="NCBI Taxonomy" id="37360"/>
    <lineage>
        <taxon>Eukaryota</taxon>
        <taxon>Sar</taxon>
        <taxon>Rhizaria</taxon>
        <taxon>Endomyxa</taxon>
        <taxon>Phytomyxea</taxon>
        <taxon>Plasmodiophorida</taxon>
        <taxon>Plasmodiophoridae</taxon>
        <taxon>Plasmodiophora</taxon>
    </lineage>
</organism>
<dbReference type="EMBL" id="CDSF01000106">
    <property type="protein sequence ID" value="CEP01000.1"/>
    <property type="molecule type" value="Genomic_DNA"/>
</dbReference>
<keyword evidence="1" id="KW-0677">Repeat</keyword>
<dbReference type="Pfam" id="PF20431">
    <property type="entry name" value="E_motif"/>
    <property type="match status" value="1"/>
</dbReference>
<dbReference type="PROSITE" id="PS51375">
    <property type="entry name" value="PPR"/>
    <property type="match status" value="4"/>
</dbReference>
<proteinExistence type="predicted"/>
<dbReference type="PANTHER" id="PTHR47926">
    <property type="entry name" value="PENTATRICOPEPTIDE REPEAT-CONTAINING PROTEIN"/>
    <property type="match status" value="1"/>
</dbReference>
<feature type="repeat" description="PPR" evidence="2">
    <location>
        <begin position="272"/>
        <end position="306"/>
    </location>
</feature>
<dbReference type="InterPro" id="IPR046848">
    <property type="entry name" value="E_motif"/>
</dbReference>
<feature type="domain" description="PROP1-like PPR" evidence="4">
    <location>
        <begin position="176"/>
        <end position="331"/>
    </location>
</feature>
<dbReference type="InterPro" id="IPR032867">
    <property type="entry name" value="DYW_dom"/>
</dbReference>
<dbReference type="InterPro" id="IPR002885">
    <property type="entry name" value="PPR_rpt"/>
</dbReference>
<dbReference type="InterPro" id="IPR011990">
    <property type="entry name" value="TPR-like_helical_dom_sf"/>
</dbReference>
<sequence>MTSPGRRARATAAQLQRLLPHAATGWWHRATWARRRLVSSRPGPRHQAPLSAYQAFLRSPSVPLAVRALKHDADPQAGWDVFQHVVSSPALAPRIPFFQAMLMFCRRRLPGKAPDVLRAALDRGVAVNDTLFCTFVGACRAADPPLCQDVVDLYARCGPRSHNVIASVANVCRLAKQPGPALGLLQDAVDGDVEFGEVLTSVLSACCADARSAAGADVAQRLVDLVRSGRIPAYAHNQAIFGNLIKALLSQARFDAAVDVTSVMEGVGVAPSSVTYTLLLSSLIRAAQLSLAMSVFERMAGRRVAVGVPVFASLVAACKRADDARRHLAVLYDHALANPALLLHDDFAACSLISAFDAVGHLATAEAVFARRCAASVPDAPVFMAMMTAYVRHSRSGGRPAGDVVGKALSVFASMVEHGVPVDGRAFTALVSACRGYSLPAVQRLHDYATGSPALLDDDFVVSAFISAYADCDAIVAAEQTFQARCASGRPAPGECVFSAMVAAYTRHGMFDEGMRAFEAFRASSSSSSLSVEAHTTALSLFSKAGRIAQAMSVFETALRQGVRVDGRVVAELVTACRRGSCRASLDQVHRHASDRAYLMQDDRVVSALIAAYSCTVESLAVAEQVFARRRAVGAPGVVVFNAMISAYGGHGRLANATAVFDDLKGVGVPPNDVTLCSLLSACNQVGAVRLAMSIVDEFERAWRIPPRSLETCTTLLSLYSRGDCLAEAFALLDAMVQSGTPIETLVFCGLADAAPPAFACVVAAYGRLSLAADLRRLHRVAESKAFLSDAFVVSALAASYGRCADWASVRAMHDVARRHGLMGDGGVVNALISAYGQCGDPGTAERLFVEGRSTADPSALSTVVAAYGRLSQLADLRRLHQVAAEESLLAQVAVVSAFISSYAQCGQLAESERLFRDLAATPDTSTFNAMIAAYSHHARLTSALDTYERLQRAGLKPNDVTLVSLLTACSHVGDLQRALAITAEFTTAWGIRVDARHTNCLVDLHARMGNLDEAERFIGDASDVTSWMTVLGACRKHDDLARAERVFATILSLPDSPDVLSHLPAAYVLMSNVYAANGRLADVQRLRRAMRARGLTKVPGQTSLLLPDRTVRFVCDDDRYRSDAGLRDAHGRMLEDLRASGYTPDLGVVTRRTSSADEARASVCRHSEKLAIAYALAALAPGEPIYATNNLRVCPDCHEATKRVSALYARDIYIRDANRHHHFRDGHCSCGDYW</sequence>
<dbReference type="OMA" id="NSARMAY"/>
<dbReference type="Pfam" id="PF01535">
    <property type="entry name" value="PPR"/>
    <property type="match status" value="4"/>
</dbReference>
<feature type="repeat" description="PPR" evidence="2">
    <location>
        <begin position="709"/>
        <end position="743"/>
    </location>
</feature>
<feature type="repeat" description="PPR" evidence="2">
    <location>
        <begin position="637"/>
        <end position="671"/>
    </location>
</feature>
<dbReference type="GO" id="GO:0003723">
    <property type="term" value="F:RNA binding"/>
    <property type="evidence" value="ECO:0007669"/>
    <property type="project" value="InterPro"/>
</dbReference>
<evidence type="ECO:0000256" key="2">
    <source>
        <dbReference type="PROSITE-ProRule" id="PRU00708"/>
    </source>
</evidence>
<feature type="repeat" description="PPR" evidence="2">
    <location>
        <begin position="924"/>
        <end position="958"/>
    </location>
</feature>
<evidence type="ECO:0000259" key="3">
    <source>
        <dbReference type="Pfam" id="PF14432"/>
    </source>
</evidence>
<dbReference type="GO" id="GO:0009451">
    <property type="term" value="P:RNA modification"/>
    <property type="evidence" value="ECO:0007669"/>
    <property type="project" value="InterPro"/>
</dbReference>
<dbReference type="STRING" id="37360.A0A0G4J089"/>
<dbReference type="InterPro" id="IPR046960">
    <property type="entry name" value="PPR_At4g14850-like_plant"/>
</dbReference>
<reference evidence="5 6" key="1">
    <citation type="submission" date="2015-02" db="EMBL/GenBank/DDBJ databases">
        <authorList>
            <person name="Chooi Y.-H."/>
        </authorList>
    </citation>
    <scope>NUCLEOTIDE SEQUENCE [LARGE SCALE GENOMIC DNA]</scope>
    <source>
        <strain evidence="5">E3</strain>
    </source>
</reference>
<keyword evidence="6" id="KW-1185">Reference proteome</keyword>
<evidence type="ECO:0000256" key="1">
    <source>
        <dbReference type="ARBA" id="ARBA00022737"/>
    </source>
</evidence>
<dbReference type="AlphaFoldDB" id="A0A0G4J089"/>